<comment type="catalytic activity">
    <reaction evidence="1">
        <text>a 4-O-methyl-thymidine in DNA + L-cysteinyl-[protein] = a thymidine in DNA + S-methyl-L-cysteinyl-[protein]</text>
        <dbReference type="Rhea" id="RHEA:53428"/>
        <dbReference type="Rhea" id="RHEA-COMP:10131"/>
        <dbReference type="Rhea" id="RHEA-COMP:10132"/>
        <dbReference type="Rhea" id="RHEA-COMP:13555"/>
        <dbReference type="Rhea" id="RHEA-COMP:13556"/>
        <dbReference type="ChEBI" id="CHEBI:29950"/>
        <dbReference type="ChEBI" id="CHEBI:82612"/>
        <dbReference type="ChEBI" id="CHEBI:137386"/>
        <dbReference type="ChEBI" id="CHEBI:137387"/>
        <dbReference type="EC" id="2.1.1.63"/>
    </reaction>
</comment>
<dbReference type="InterPro" id="IPR014048">
    <property type="entry name" value="MethylDNA_cys_MeTrfase_DNA-bd"/>
</dbReference>
<protein>
    <recommendedName>
        <fullName evidence="4">Methylated-DNA--protein-cysteine methyltransferase</fullName>
        <ecNumber evidence="3">2.1.1.63</ecNumber>
    </recommendedName>
    <alternativeName>
        <fullName evidence="9">6-O-methylguanine-DNA methyltransferase</fullName>
    </alternativeName>
    <alternativeName>
        <fullName evidence="10">O-6-methylguanine-DNA-alkyltransferase</fullName>
    </alternativeName>
</protein>
<evidence type="ECO:0000256" key="6">
    <source>
        <dbReference type="ARBA" id="ARBA00022679"/>
    </source>
</evidence>
<evidence type="ECO:0000256" key="4">
    <source>
        <dbReference type="ARBA" id="ARBA00015377"/>
    </source>
</evidence>
<dbReference type="PANTHER" id="PTHR10815">
    <property type="entry name" value="METHYLATED-DNA--PROTEIN-CYSTEINE METHYLTRANSFERASE"/>
    <property type="match status" value="1"/>
</dbReference>
<evidence type="ECO:0000256" key="3">
    <source>
        <dbReference type="ARBA" id="ARBA00011918"/>
    </source>
</evidence>
<proteinExistence type="inferred from homology"/>
<dbReference type="PROSITE" id="PS00374">
    <property type="entry name" value="MGMT"/>
    <property type="match status" value="1"/>
</dbReference>
<dbReference type="Gene3D" id="1.10.10.10">
    <property type="entry name" value="Winged helix-like DNA-binding domain superfamily/Winged helix DNA-binding domain"/>
    <property type="match status" value="1"/>
</dbReference>
<evidence type="ECO:0000256" key="8">
    <source>
        <dbReference type="ARBA" id="ARBA00023204"/>
    </source>
</evidence>
<dbReference type="Proteomes" id="UP001342314">
    <property type="component" value="Unassembled WGS sequence"/>
</dbReference>
<dbReference type="AlphaFoldDB" id="A0AAV5GE67"/>
<dbReference type="InterPro" id="IPR001497">
    <property type="entry name" value="MethylDNA_cys_MeTrfase_AS"/>
</dbReference>
<evidence type="ECO:0000256" key="1">
    <source>
        <dbReference type="ARBA" id="ARBA00001286"/>
    </source>
</evidence>
<dbReference type="GO" id="GO:0032259">
    <property type="term" value="P:methylation"/>
    <property type="evidence" value="ECO:0007669"/>
    <property type="project" value="UniProtKB-KW"/>
</dbReference>
<dbReference type="EMBL" id="BQKY01000001">
    <property type="protein sequence ID" value="GJN87617.1"/>
    <property type="molecule type" value="Genomic_DNA"/>
</dbReference>
<evidence type="ECO:0000256" key="9">
    <source>
        <dbReference type="ARBA" id="ARBA00030795"/>
    </source>
</evidence>
<accession>A0AAV5GE67</accession>
<evidence type="ECO:0000256" key="10">
    <source>
        <dbReference type="ARBA" id="ARBA00031621"/>
    </source>
</evidence>
<evidence type="ECO:0000313" key="15">
    <source>
        <dbReference type="Proteomes" id="UP001342314"/>
    </source>
</evidence>
<dbReference type="PANTHER" id="PTHR10815:SF13">
    <property type="entry name" value="METHYLATED-DNA--PROTEIN-CYSTEINE METHYLTRANSFERASE"/>
    <property type="match status" value="1"/>
</dbReference>
<dbReference type="InterPro" id="IPR036388">
    <property type="entry name" value="WH-like_DNA-bd_sf"/>
</dbReference>
<comment type="similarity">
    <text evidence="2">Belongs to the MGMT family.</text>
</comment>
<feature type="compositionally biased region" description="Low complexity" evidence="12">
    <location>
        <begin position="14"/>
        <end position="28"/>
    </location>
</feature>
<keyword evidence="7" id="KW-0227">DNA damage</keyword>
<dbReference type="Pfam" id="PF01035">
    <property type="entry name" value="DNA_binding_1"/>
    <property type="match status" value="1"/>
</dbReference>
<reference evidence="14 15" key="1">
    <citation type="submission" date="2021-12" db="EMBL/GenBank/DDBJ databases">
        <title>High titer production of polyol ester of fatty acids by Rhodotorula paludigena BS15 towards product separation-free biomass refinery.</title>
        <authorList>
            <person name="Mano J."/>
            <person name="Ono H."/>
            <person name="Tanaka T."/>
            <person name="Naito K."/>
            <person name="Sushida H."/>
            <person name="Ike M."/>
            <person name="Tokuyasu K."/>
            <person name="Kitaoka M."/>
        </authorList>
    </citation>
    <scope>NUCLEOTIDE SEQUENCE [LARGE SCALE GENOMIC DNA]</scope>
    <source>
        <strain evidence="14 15">BS15</strain>
    </source>
</reference>
<feature type="region of interest" description="Disordered" evidence="12">
    <location>
        <begin position="1"/>
        <end position="82"/>
    </location>
</feature>
<evidence type="ECO:0000256" key="12">
    <source>
        <dbReference type="SAM" id="MobiDB-lite"/>
    </source>
</evidence>
<feature type="region of interest" description="Disordered" evidence="12">
    <location>
        <begin position="175"/>
        <end position="194"/>
    </location>
</feature>
<gene>
    <name evidence="14" type="ORF">Rhopal_000572-T1</name>
</gene>
<comment type="caution">
    <text evidence="14">The sequence shown here is derived from an EMBL/GenBank/DDBJ whole genome shotgun (WGS) entry which is preliminary data.</text>
</comment>
<evidence type="ECO:0000313" key="14">
    <source>
        <dbReference type="EMBL" id="GJN87617.1"/>
    </source>
</evidence>
<feature type="domain" description="Methylated-DNA-[protein]-cysteine S-methyltransferase DNA binding" evidence="13">
    <location>
        <begin position="106"/>
        <end position="175"/>
    </location>
</feature>
<evidence type="ECO:0000259" key="13">
    <source>
        <dbReference type="Pfam" id="PF01035"/>
    </source>
</evidence>
<name>A0AAV5GE67_9BASI</name>
<keyword evidence="5" id="KW-0489">Methyltransferase</keyword>
<dbReference type="SUPFAM" id="SSF46767">
    <property type="entry name" value="Methylated DNA-protein cysteine methyltransferase, C-terminal domain"/>
    <property type="match status" value="1"/>
</dbReference>
<dbReference type="NCBIfam" id="TIGR00589">
    <property type="entry name" value="ogt"/>
    <property type="match status" value="1"/>
</dbReference>
<dbReference type="InterPro" id="IPR036217">
    <property type="entry name" value="MethylDNA_cys_MeTrfase_DNAb"/>
</dbReference>
<evidence type="ECO:0000256" key="5">
    <source>
        <dbReference type="ARBA" id="ARBA00022603"/>
    </source>
</evidence>
<evidence type="ECO:0000256" key="7">
    <source>
        <dbReference type="ARBA" id="ARBA00022763"/>
    </source>
</evidence>
<feature type="compositionally biased region" description="Low complexity" evidence="12">
    <location>
        <begin position="48"/>
        <end position="58"/>
    </location>
</feature>
<dbReference type="GO" id="GO:0006281">
    <property type="term" value="P:DNA repair"/>
    <property type="evidence" value="ECO:0007669"/>
    <property type="project" value="UniProtKB-KW"/>
</dbReference>
<comment type="catalytic activity">
    <reaction evidence="11">
        <text>a 6-O-methyl-2'-deoxyguanosine in DNA + L-cysteinyl-[protein] = S-methyl-L-cysteinyl-[protein] + a 2'-deoxyguanosine in DNA</text>
        <dbReference type="Rhea" id="RHEA:24000"/>
        <dbReference type="Rhea" id="RHEA-COMP:10131"/>
        <dbReference type="Rhea" id="RHEA-COMP:10132"/>
        <dbReference type="Rhea" id="RHEA-COMP:11367"/>
        <dbReference type="Rhea" id="RHEA-COMP:11368"/>
        <dbReference type="ChEBI" id="CHEBI:29950"/>
        <dbReference type="ChEBI" id="CHEBI:82612"/>
        <dbReference type="ChEBI" id="CHEBI:85445"/>
        <dbReference type="ChEBI" id="CHEBI:85448"/>
        <dbReference type="EC" id="2.1.1.63"/>
    </reaction>
</comment>
<keyword evidence="6" id="KW-0808">Transferase</keyword>
<evidence type="ECO:0000256" key="2">
    <source>
        <dbReference type="ARBA" id="ARBA00008711"/>
    </source>
</evidence>
<dbReference type="GO" id="GO:0003908">
    <property type="term" value="F:methylated-DNA-[protein]-cysteine S-methyltransferase activity"/>
    <property type="evidence" value="ECO:0007669"/>
    <property type="project" value="UniProtKB-EC"/>
</dbReference>
<organism evidence="14 15">
    <name type="scientific">Rhodotorula paludigena</name>
    <dbReference type="NCBI Taxonomy" id="86838"/>
    <lineage>
        <taxon>Eukaryota</taxon>
        <taxon>Fungi</taxon>
        <taxon>Dikarya</taxon>
        <taxon>Basidiomycota</taxon>
        <taxon>Pucciniomycotina</taxon>
        <taxon>Microbotryomycetes</taxon>
        <taxon>Sporidiobolales</taxon>
        <taxon>Sporidiobolaceae</taxon>
        <taxon>Rhodotorula</taxon>
    </lineage>
</organism>
<sequence length="238" mass="26174">MPTVTVYHPEHPATRSPLPATTASSSSPHFAKPARTLKQATLSSLAKPYARPASRKSAPPSPPPASPFVLDREPPPFPRTPTARAAFRRDLHDERYCHKPAAKITPFQWRVYDTLLTIPSGRLTTYGHLAALLSSSPRGVGAALRNNPFAPFVPCHRVIASTLYIGGFGGEWVKEGKGKGGRKEGEGDEGRRTAEKIELLRREGVLFDSKGYLRDQTRLWDGKEKVDVVEVITLEDES</sequence>
<dbReference type="EC" id="2.1.1.63" evidence="3"/>
<evidence type="ECO:0000256" key="11">
    <source>
        <dbReference type="ARBA" id="ARBA00049348"/>
    </source>
</evidence>
<dbReference type="CDD" id="cd06445">
    <property type="entry name" value="ATase"/>
    <property type="match status" value="1"/>
</dbReference>
<keyword evidence="8" id="KW-0234">DNA repair</keyword>
<keyword evidence="15" id="KW-1185">Reference proteome</keyword>